<evidence type="ECO:0000256" key="7">
    <source>
        <dbReference type="ARBA" id="ARBA00023204"/>
    </source>
</evidence>
<dbReference type="Gene3D" id="1.10.10.10">
    <property type="entry name" value="Winged helix-like DNA-binding domain superfamily/Winged helix DNA-binding domain"/>
    <property type="match status" value="1"/>
</dbReference>
<dbReference type="FunFam" id="1.10.10.10:FF:000214">
    <property type="entry name" value="Methylated-DNA--protein-cysteine methyltransferase"/>
    <property type="match status" value="1"/>
</dbReference>
<dbReference type="Pfam" id="PF01035">
    <property type="entry name" value="DNA_binding_1"/>
    <property type="match status" value="1"/>
</dbReference>
<evidence type="ECO:0000256" key="1">
    <source>
        <dbReference type="ARBA" id="ARBA00001286"/>
    </source>
</evidence>
<dbReference type="InterPro" id="IPR036217">
    <property type="entry name" value="MethylDNA_cys_MeTrfase_DNAb"/>
</dbReference>
<keyword evidence="5" id="KW-0808">Transferase</keyword>
<keyword evidence="4" id="KW-0489">Methyltransferase</keyword>
<evidence type="ECO:0000256" key="3">
    <source>
        <dbReference type="ARBA" id="ARBA00011918"/>
    </source>
</evidence>
<dbReference type="InterPro" id="IPR036631">
    <property type="entry name" value="MGMT_N_sf"/>
</dbReference>
<comment type="caution">
    <text evidence="11">The sequence shown here is derived from an EMBL/GenBank/DDBJ whole genome shotgun (WGS) entry which is preliminary data.</text>
</comment>
<comment type="catalytic activity">
    <reaction evidence="1">
        <text>a 4-O-methyl-thymidine in DNA + L-cysteinyl-[protein] = a thymidine in DNA + S-methyl-L-cysteinyl-[protein]</text>
        <dbReference type="Rhea" id="RHEA:53428"/>
        <dbReference type="Rhea" id="RHEA-COMP:10131"/>
        <dbReference type="Rhea" id="RHEA-COMP:10132"/>
        <dbReference type="Rhea" id="RHEA-COMP:13555"/>
        <dbReference type="Rhea" id="RHEA-COMP:13556"/>
        <dbReference type="ChEBI" id="CHEBI:29950"/>
        <dbReference type="ChEBI" id="CHEBI:82612"/>
        <dbReference type="ChEBI" id="CHEBI:137386"/>
        <dbReference type="ChEBI" id="CHEBI:137387"/>
        <dbReference type="EC" id="2.1.1.63"/>
    </reaction>
</comment>
<dbReference type="EC" id="2.1.1.63" evidence="3"/>
<evidence type="ECO:0000256" key="5">
    <source>
        <dbReference type="ARBA" id="ARBA00022679"/>
    </source>
</evidence>
<gene>
    <name evidence="11" type="ORF">LCGC14_0856590</name>
</gene>
<reference evidence="11" key="1">
    <citation type="journal article" date="2015" name="Nature">
        <title>Complex archaea that bridge the gap between prokaryotes and eukaryotes.</title>
        <authorList>
            <person name="Spang A."/>
            <person name="Saw J.H."/>
            <person name="Jorgensen S.L."/>
            <person name="Zaremba-Niedzwiedzka K."/>
            <person name="Martijn J."/>
            <person name="Lind A.E."/>
            <person name="van Eijk R."/>
            <person name="Schleper C."/>
            <person name="Guy L."/>
            <person name="Ettema T.J."/>
        </authorList>
    </citation>
    <scope>NUCLEOTIDE SEQUENCE</scope>
</reference>
<evidence type="ECO:0000256" key="8">
    <source>
        <dbReference type="ARBA" id="ARBA00049348"/>
    </source>
</evidence>
<organism evidence="11">
    <name type="scientific">marine sediment metagenome</name>
    <dbReference type="NCBI Taxonomy" id="412755"/>
    <lineage>
        <taxon>unclassified sequences</taxon>
        <taxon>metagenomes</taxon>
        <taxon>ecological metagenomes</taxon>
    </lineage>
</organism>
<dbReference type="NCBIfam" id="TIGR00589">
    <property type="entry name" value="ogt"/>
    <property type="match status" value="1"/>
</dbReference>
<dbReference type="PROSITE" id="PS00374">
    <property type="entry name" value="MGMT"/>
    <property type="match status" value="1"/>
</dbReference>
<proteinExistence type="inferred from homology"/>
<evidence type="ECO:0000256" key="4">
    <source>
        <dbReference type="ARBA" id="ARBA00022603"/>
    </source>
</evidence>
<dbReference type="InterPro" id="IPR036388">
    <property type="entry name" value="WH-like_DNA-bd_sf"/>
</dbReference>
<dbReference type="CDD" id="cd06445">
    <property type="entry name" value="ATase"/>
    <property type="match status" value="1"/>
</dbReference>
<keyword evidence="7" id="KW-0234">DNA repair</keyword>
<evidence type="ECO:0000313" key="11">
    <source>
        <dbReference type="EMBL" id="KKN28221.1"/>
    </source>
</evidence>
<dbReference type="Pfam" id="PF02870">
    <property type="entry name" value="Methyltransf_1N"/>
    <property type="match status" value="1"/>
</dbReference>
<keyword evidence="6" id="KW-0227">DNA damage</keyword>
<dbReference type="SUPFAM" id="SSF53155">
    <property type="entry name" value="Methylated DNA-protein cysteine methyltransferase domain"/>
    <property type="match status" value="1"/>
</dbReference>
<evidence type="ECO:0000259" key="9">
    <source>
        <dbReference type="Pfam" id="PF01035"/>
    </source>
</evidence>
<feature type="domain" description="Methylated-DNA-[protein]-cysteine S-methyltransferase DNA binding" evidence="9">
    <location>
        <begin position="85"/>
        <end position="163"/>
    </location>
</feature>
<evidence type="ECO:0000256" key="6">
    <source>
        <dbReference type="ARBA" id="ARBA00022763"/>
    </source>
</evidence>
<dbReference type="InterPro" id="IPR014048">
    <property type="entry name" value="MethylDNA_cys_MeTrfase_DNA-bd"/>
</dbReference>
<dbReference type="AlphaFoldDB" id="A0A0F9RTB6"/>
<evidence type="ECO:0000256" key="2">
    <source>
        <dbReference type="ARBA" id="ARBA00008711"/>
    </source>
</evidence>
<protein>
    <recommendedName>
        <fullName evidence="3">methylated-DNA--[protein]-cysteine S-methyltransferase</fullName>
        <ecNumber evidence="3">2.1.1.63</ecNumber>
    </recommendedName>
</protein>
<dbReference type="GO" id="GO:0003908">
    <property type="term" value="F:methylated-DNA-[protein]-cysteine S-methyltransferase activity"/>
    <property type="evidence" value="ECO:0007669"/>
    <property type="project" value="UniProtKB-EC"/>
</dbReference>
<dbReference type="GO" id="GO:0006281">
    <property type="term" value="P:DNA repair"/>
    <property type="evidence" value="ECO:0007669"/>
    <property type="project" value="UniProtKB-KW"/>
</dbReference>
<feature type="domain" description="Methylguanine DNA methyltransferase ribonuclease-like" evidence="10">
    <location>
        <begin position="1"/>
        <end position="80"/>
    </location>
</feature>
<sequence length="164" mass="19128">MFYTILDFPLGKIFLAKSEKGLSLASSLKNRNRFEEITEFFKRKSILLELQRKEFHREEKLFSQYFEGKKEDFTSLPLDFISGTPYQRKVWLETRKIPYGKTQTYKFIAEKLNHRGYRSIGQALSQNPLLIVIPCHRVLSSDGSIGGFTGGLDLKKFLLRLEKP</sequence>
<dbReference type="InterPro" id="IPR008332">
    <property type="entry name" value="MethylG_MeTrfase_N"/>
</dbReference>
<accession>A0A0F9RTB6</accession>
<comment type="catalytic activity">
    <reaction evidence="8">
        <text>a 6-O-methyl-2'-deoxyguanosine in DNA + L-cysteinyl-[protein] = S-methyl-L-cysteinyl-[protein] + a 2'-deoxyguanosine in DNA</text>
        <dbReference type="Rhea" id="RHEA:24000"/>
        <dbReference type="Rhea" id="RHEA-COMP:10131"/>
        <dbReference type="Rhea" id="RHEA-COMP:10132"/>
        <dbReference type="Rhea" id="RHEA-COMP:11367"/>
        <dbReference type="Rhea" id="RHEA-COMP:11368"/>
        <dbReference type="ChEBI" id="CHEBI:29950"/>
        <dbReference type="ChEBI" id="CHEBI:82612"/>
        <dbReference type="ChEBI" id="CHEBI:85445"/>
        <dbReference type="ChEBI" id="CHEBI:85448"/>
        <dbReference type="EC" id="2.1.1.63"/>
    </reaction>
</comment>
<name>A0A0F9RTB6_9ZZZZ</name>
<dbReference type="EMBL" id="LAZR01002580">
    <property type="protein sequence ID" value="KKN28221.1"/>
    <property type="molecule type" value="Genomic_DNA"/>
</dbReference>
<dbReference type="GO" id="GO:0032259">
    <property type="term" value="P:methylation"/>
    <property type="evidence" value="ECO:0007669"/>
    <property type="project" value="UniProtKB-KW"/>
</dbReference>
<dbReference type="PANTHER" id="PTHR10815:SF12">
    <property type="entry name" value="METHYLATED-DNA--PROTEIN-CYSTEINE METHYLTRANSFERASE, INDUCIBLE"/>
    <property type="match status" value="1"/>
</dbReference>
<dbReference type="SUPFAM" id="SSF46767">
    <property type="entry name" value="Methylated DNA-protein cysteine methyltransferase, C-terminal domain"/>
    <property type="match status" value="1"/>
</dbReference>
<comment type="similarity">
    <text evidence="2">Belongs to the MGMT family.</text>
</comment>
<dbReference type="PANTHER" id="PTHR10815">
    <property type="entry name" value="METHYLATED-DNA--PROTEIN-CYSTEINE METHYLTRANSFERASE"/>
    <property type="match status" value="1"/>
</dbReference>
<evidence type="ECO:0000259" key="10">
    <source>
        <dbReference type="Pfam" id="PF02870"/>
    </source>
</evidence>
<dbReference type="InterPro" id="IPR001497">
    <property type="entry name" value="MethylDNA_cys_MeTrfase_AS"/>
</dbReference>